<dbReference type="GO" id="GO:0015385">
    <property type="term" value="F:sodium:proton antiporter activity"/>
    <property type="evidence" value="ECO:0007669"/>
    <property type="project" value="InterPro"/>
</dbReference>
<comment type="similarity">
    <text evidence="2">Belongs to the fungal Na(+)/H(+) exchanger family.</text>
</comment>
<evidence type="ECO:0000256" key="12">
    <source>
        <dbReference type="SAM" id="Phobius"/>
    </source>
</evidence>
<feature type="domain" description="Cation/H+ exchanger transmembrane" evidence="13">
    <location>
        <begin position="10"/>
        <end position="408"/>
    </location>
</feature>
<dbReference type="AlphaFoldDB" id="A0A8K0UJC8"/>
<feature type="transmembrane region" description="Helical" evidence="12">
    <location>
        <begin position="311"/>
        <end position="333"/>
    </location>
</feature>
<keyword evidence="4" id="KW-0050">Antiport</keyword>
<evidence type="ECO:0000256" key="11">
    <source>
        <dbReference type="SAM" id="MobiDB-lite"/>
    </source>
</evidence>
<protein>
    <submittedName>
        <fullName evidence="14">Cation/H+ exchanger</fullName>
    </submittedName>
</protein>
<evidence type="ECO:0000256" key="2">
    <source>
        <dbReference type="ARBA" id="ARBA00005248"/>
    </source>
</evidence>
<proteinExistence type="inferred from homology"/>
<evidence type="ECO:0000256" key="5">
    <source>
        <dbReference type="ARBA" id="ARBA00022692"/>
    </source>
</evidence>
<feature type="transmembrane region" description="Helical" evidence="12">
    <location>
        <begin position="86"/>
        <end position="109"/>
    </location>
</feature>
<keyword evidence="5 12" id="KW-0812">Transmembrane</keyword>
<keyword evidence="8" id="KW-0406">Ion transport</keyword>
<sequence>MILGGFAVAFTMVTILIKEQTYISEVVFGTVFGILMGPYVANVFDPRAWGGDRVTLEIMRIVLVVGLFAIGVELPRSFMLDHLRGLLVLVVPTMAFGWLVVAGFIVLLFPNLNFTSALAISACLTPTDPVISAAIIGGKFARKHVPQNVQRMLAAESAANDGLAYPFLSIAIYLTVESSRRVAIGKWFLVGWLYQVIVGTTLGAVIGRAFCLLMRISQRRGYIDRESYIAQYFALVLFTTGVASSLGVDDLLAAFAAGNAISWDGHFNEQVENEGFASVVDLLLNCGCFIYIGTWMPFNSFNTPELGITPWRLVVLFVAVMLLRRIPSVLLLYKWVPEIRGWKEAMLCGHFGPMGVGAVFVSTLALSRLPTPHFPPENQQEVLAANLQALVSFVVLGSVIIHGLSIPSFSLIGTIRSRSVKLISPTSTSSQSTSPDWLSFARRAPASVPHTTTVGGEDMESGSGQEEKESGVAK</sequence>
<keyword evidence="6 12" id="KW-1133">Transmembrane helix</keyword>
<dbReference type="PANTHER" id="PTHR31382">
    <property type="entry name" value="NA(+)/H(+) ANTIPORTER"/>
    <property type="match status" value="1"/>
</dbReference>
<name>A0A8K0UJC8_9AGAR</name>
<feature type="region of interest" description="Disordered" evidence="11">
    <location>
        <begin position="447"/>
        <end position="474"/>
    </location>
</feature>
<evidence type="ECO:0000313" key="15">
    <source>
        <dbReference type="Proteomes" id="UP000813824"/>
    </source>
</evidence>
<evidence type="ECO:0000256" key="4">
    <source>
        <dbReference type="ARBA" id="ARBA00022449"/>
    </source>
</evidence>
<evidence type="ECO:0000259" key="13">
    <source>
        <dbReference type="Pfam" id="PF00999"/>
    </source>
</evidence>
<dbReference type="PANTHER" id="PTHR31382:SF4">
    <property type="entry name" value="NA(+)_H(+) ANTIPORTER"/>
    <property type="match status" value="1"/>
</dbReference>
<evidence type="ECO:0000256" key="1">
    <source>
        <dbReference type="ARBA" id="ARBA00004141"/>
    </source>
</evidence>
<keyword evidence="7" id="KW-0915">Sodium</keyword>
<dbReference type="InterPro" id="IPR004712">
    <property type="entry name" value="Na+/H+_antiporter_fungi"/>
</dbReference>
<evidence type="ECO:0000256" key="6">
    <source>
        <dbReference type="ARBA" id="ARBA00022989"/>
    </source>
</evidence>
<feature type="transmembrane region" description="Helical" evidence="12">
    <location>
        <begin position="21"/>
        <end position="41"/>
    </location>
</feature>
<keyword evidence="3" id="KW-0813">Transport</keyword>
<feature type="transmembrane region" description="Helical" evidence="12">
    <location>
        <begin position="53"/>
        <end position="74"/>
    </location>
</feature>
<dbReference type="GO" id="GO:0042391">
    <property type="term" value="P:regulation of membrane potential"/>
    <property type="evidence" value="ECO:0007669"/>
    <property type="project" value="InterPro"/>
</dbReference>
<dbReference type="Proteomes" id="UP000813824">
    <property type="component" value="Unassembled WGS sequence"/>
</dbReference>
<keyword evidence="9 12" id="KW-0472">Membrane</keyword>
<keyword evidence="10" id="KW-0739">Sodium transport</keyword>
<evidence type="ECO:0000256" key="8">
    <source>
        <dbReference type="ARBA" id="ARBA00023065"/>
    </source>
</evidence>
<evidence type="ECO:0000256" key="3">
    <source>
        <dbReference type="ARBA" id="ARBA00022448"/>
    </source>
</evidence>
<dbReference type="EMBL" id="JAEVFJ010000035">
    <property type="protein sequence ID" value="KAH8091720.1"/>
    <property type="molecule type" value="Genomic_DNA"/>
</dbReference>
<dbReference type="OrthoDB" id="2190219at2759"/>
<evidence type="ECO:0000256" key="9">
    <source>
        <dbReference type="ARBA" id="ARBA00023136"/>
    </source>
</evidence>
<comment type="caution">
    <text evidence="14">The sequence shown here is derived from an EMBL/GenBank/DDBJ whole genome shotgun (WGS) entry which is preliminary data.</text>
</comment>
<evidence type="ECO:0000313" key="14">
    <source>
        <dbReference type="EMBL" id="KAH8091720.1"/>
    </source>
</evidence>
<dbReference type="Pfam" id="PF00999">
    <property type="entry name" value="Na_H_Exchanger"/>
    <property type="match status" value="1"/>
</dbReference>
<evidence type="ECO:0000256" key="10">
    <source>
        <dbReference type="ARBA" id="ARBA00023201"/>
    </source>
</evidence>
<feature type="transmembrane region" description="Helical" evidence="12">
    <location>
        <begin position="115"/>
        <end position="137"/>
    </location>
</feature>
<organism evidence="14 15">
    <name type="scientific">Cristinia sonorae</name>
    <dbReference type="NCBI Taxonomy" id="1940300"/>
    <lineage>
        <taxon>Eukaryota</taxon>
        <taxon>Fungi</taxon>
        <taxon>Dikarya</taxon>
        <taxon>Basidiomycota</taxon>
        <taxon>Agaricomycotina</taxon>
        <taxon>Agaricomycetes</taxon>
        <taxon>Agaricomycetidae</taxon>
        <taxon>Agaricales</taxon>
        <taxon>Pleurotineae</taxon>
        <taxon>Stephanosporaceae</taxon>
        <taxon>Cristinia</taxon>
    </lineage>
</organism>
<reference evidence="14" key="1">
    <citation type="journal article" date="2021" name="New Phytol.">
        <title>Evolutionary innovations through gain and loss of genes in the ectomycorrhizal Boletales.</title>
        <authorList>
            <person name="Wu G."/>
            <person name="Miyauchi S."/>
            <person name="Morin E."/>
            <person name="Kuo A."/>
            <person name="Drula E."/>
            <person name="Varga T."/>
            <person name="Kohler A."/>
            <person name="Feng B."/>
            <person name="Cao Y."/>
            <person name="Lipzen A."/>
            <person name="Daum C."/>
            <person name="Hundley H."/>
            <person name="Pangilinan J."/>
            <person name="Johnson J."/>
            <person name="Barry K."/>
            <person name="LaButti K."/>
            <person name="Ng V."/>
            <person name="Ahrendt S."/>
            <person name="Min B."/>
            <person name="Choi I.G."/>
            <person name="Park H."/>
            <person name="Plett J.M."/>
            <person name="Magnuson J."/>
            <person name="Spatafora J.W."/>
            <person name="Nagy L.G."/>
            <person name="Henrissat B."/>
            <person name="Grigoriev I.V."/>
            <person name="Yang Z.L."/>
            <person name="Xu J."/>
            <person name="Martin F.M."/>
        </authorList>
    </citation>
    <scope>NUCLEOTIDE SEQUENCE</scope>
    <source>
        <strain evidence="14">KKN 215</strain>
    </source>
</reference>
<dbReference type="GO" id="GO:0036376">
    <property type="term" value="P:sodium ion export across plasma membrane"/>
    <property type="evidence" value="ECO:0007669"/>
    <property type="project" value="InterPro"/>
</dbReference>
<feature type="compositionally biased region" description="Basic and acidic residues" evidence="11">
    <location>
        <begin position="465"/>
        <end position="474"/>
    </location>
</feature>
<feature type="transmembrane region" description="Helical" evidence="12">
    <location>
        <begin position="158"/>
        <end position="176"/>
    </location>
</feature>
<evidence type="ECO:0000256" key="7">
    <source>
        <dbReference type="ARBA" id="ARBA00023053"/>
    </source>
</evidence>
<keyword evidence="15" id="KW-1185">Reference proteome</keyword>
<dbReference type="GO" id="GO:0120029">
    <property type="term" value="P:proton export across plasma membrane"/>
    <property type="evidence" value="ECO:0007669"/>
    <property type="project" value="InterPro"/>
</dbReference>
<dbReference type="GO" id="GO:0030007">
    <property type="term" value="P:intracellular potassium ion homeostasis"/>
    <property type="evidence" value="ECO:0007669"/>
    <property type="project" value="TreeGrafter"/>
</dbReference>
<dbReference type="InterPro" id="IPR006153">
    <property type="entry name" value="Cation/H_exchanger_TM"/>
</dbReference>
<comment type="subcellular location">
    <subcellularLocation>
        <location evidence="1">Membrane</location>
        <topology evidence="1">Multi-pass membrane protein</topology>
    </subcellularLocation>
</comment>
<feature type="transmembrane region" description="Helical" evidence="12">
    <location>
        <begin position="345"/>
        <end position="367"/>
    </location>
</feature>
<accession>A0A8K0UJC8</accession>
<feature type="transmembrane region" description="Helical" evidence="12">
    <location>
        <begin position="387"/>
        <end position="412"/>
    </location>
</feature>
<dbReference type="GO" id="GO:0005886">
    <property type="term" value="C:plasma membrane"/>
    <property type="evidence" value="ECO:0007669"/>
    <property type="project" value="InterPro"/>
</dbReference>
<gene>
    <name evidence="14" type="ORF">BXZ70DRAFT_952983</name>
</gene>
<feature type="transmembrane region" description="Helical" evidence="12">
    <location>
        <begin position="196"/>
        <end position="216"/>
    </location>
</feature>